<feature type="non-terminal residue" evidence="2">
    <location>
        <position position="126"/>
    </location>
</feature>
<dbReference type="Pfam" id="PF16087">
    <property type="entry name" value="DUF4817"/>
    <property type="match status" value="1"/>
</dbReference>
<sequence length="126" mass="14586">MYTSADYCEMLIIYGQCNRNAVLASNEYARRFPNGEHPDKNVFLRLVQRARESGSLLPKRKANGCGAPRNARTVQNEENVLTTFNEDPTTSIRRVARNMNLSRSTIQRILKDNRQHAYHYTRVQNL</sequence>
<evidence type="ECO:0000259" key="1">
    <source>
        <dbReference type="Pfam" id="PF16087"/>
    </source>
</evidence>
<dbReference type="PANTHER" id="PTHR47326:SF1">
    <property type="entry name" value="HTH PSQ-TYPE DOMAIN-CONTAINING PROTEIN"/>
    <property type="match status" value="1"/>
</dbReference>
<keyword evidence="3" id="KW-1185">Reference proteome</keyword>
<accession>A0A482W910</accession>
<feature type="domain" description="DUF4817" evidence="1">
    <location>
        <begin position="3"/>
        <end position="56"/>
    </location>
</feature>
<name>A0A482W910_ASBVE</name>
<dbReference type="InterPro" id="IPR032135">
    <property type="entry name" value="DUF4817"/>
</dbReference>
<dbReference type="OrthoDB" id="6758941at2759"/>
<dbReference type="Proteomes" id="UP000292052">
    <property type="component" value="Unassembled WGS sequence"/>
</dbReference>
<dbReference type="AlphaFoldDB" id="A0A482W910"/>
<organism evidence="2 3">
    <name type="scientific">Asbolus verrucosus</name>
    <name type="common">Desert ironclad beetle</name>
    <dbReference type="NCBI Taxonomy" id="1661398"/>
    <lineage>
        <taxon>Eukaryota</taxon>
        <taxon>Metazoa</taxon>
        <taxon>Ecdysozoa</taxon>
        <taxon>Arthropoda</taxon>
        <taxon>Hexapoda</taxon>
        <taxon>Insecta</taxon>
        <taxon>Pterygota</taxon>
        <taxon>Neoptera</taxon>
        <taxon>Endopterygota</taxon>
        <taxon>Coleoptera</taxon>
        <taxon>Polyphaga</taxon>
        <taxon>Cucujiformia</taxon>
        <taxon>Tenebrionidae</taxon>
        <taxon>Pimeliinae</taxon>
        <taxon>Asbolus</taxon>
    </lineage>
</organism>
<proteinExistence type="predicted"/>
<gene>
    <name evidence="2" type="ORF">BDFB_015155</name>
</gene>
<reference evidence="2 3" key="1">
    <citation type="submission" date="2017-03" db="EMBL/GenBank/DDBJ databases">
        <title>Genome of the blue death feigning beetle - Asbolus verrucosus.</title>
        <authorList>
            <person name="Rider S.D."/>
        </authorList>
    </citation>
    <scope>NUCLEOTIDE SEQUENCE [LARGE SCALE GENOMIC DNA]</scope>
    <source>
        <strain evidence="2">Butters</strain>
        <tissue evidence="2">Head and leg muscle</tissue>
    </source>
</reference>
<protein>
    <recommendedName>
        <fullName evidence="1">DUF4817 domain-containing protein</fullName>
    </recommendedName>
</protein>
<dbReference type="PANTHER" id="PTHR47326">
    <property type="entry name" value="TRANSPOSABLE ELEMENT TC3 TRANSPOSASE-LIKE PROTEIN"/>
    <property type="match status" value="1"/>
</dbReference>
<comment type="caution">
    <text evidence="2">The sequence shown here is derived from an EMBL/GenBank/DDBJ whole genome shotgun (WGS) entry which is preliminary data.</text>
</comment>
<evidence type="ECO:0000313" key="3">
    <source>
        <dbReference type="Proteomes" id="UP000292052"/>
    </source>
</evidence>
<dbReference type="EMBL" id="QDEB01015890">
    <property type="protein sequence ID" value="RZC41594.1"/>
    <property type="molecule type" value="Genomic_DNA"/>
</dbReference>
<evidence type="ECO:0000313" key="2">
    <source>
        <dbReference type="EMBL" id="RZC41594.1"/>
    </source>
</evidence>